<evidence type="ECO:0000256" key="5">
    <source>
        <dbReference type="ARBA" id="ARBA00023180"/>
    </source>
</evidence>
<feature type="domain" description="Chitin-binding type-2" evidence="10">
    <location>
        <begin position="392"/>
        <end position="452"/>
    </location>
</feature>
<feature type="domain" description="Chitin-binding type-2" evidence="10">
    <location>
        <begin position="311"/>
        <end position="371"/>
    </location>
</feature>
<dbReference type="PROSITE" id="PS50940">
    <property type="entry name" value="CHIT_BIND_II"/>
    <property type="match status" value="4"/>
</dbReference>
<protein>
    <submittedName>
        <fullName evidence="11">Uncharacterized protein</fullName>
    </submittedName>
</protein>
<reference evidence="11" key="1">
    <citation type="submission" date="2021-03" db="EMBL/GenBank/DDBJ databases">
        <title>Chromosome level genome of the anhydrobiotic midge Polypedilum vanderplanki.</title>
        <authorList>
            <person name="Yoshida Y."/>
            <person name="Kikawada T."/>
            <person name="Gusev O."/>
        </authorList>
    </citation>
    <scope>NUCLEOTIDE SEQUENCE</scope>
    <source>
        <strain evidence="11">NIAS01</strain>
        <tissue evidence="11">Whole body or cell culture</tissue>
    </source>
</reference>
<dbReference type="SMART" id="SM00494">
    <property type="entry name" value="ChtBD2"/>
    <property type="match status" value="4"/>
</dbReference>
<evidence type="ECO:0000256" key="6">
    <source>
        <dbReference type="PROSITE-ProRule" id="PRU00302"/>
    </source>
</evidence>
<dbReference type="InterPro" id="IPR051940">
    <property type="entry name" value="Chitin_bind-dev_reg"/>
</dbReference>
<comment type="caution">
    <text evidence="6">Lacks conserved residue(s) required for the propagation of feature annotation.</text>
</comment>
<evidence type="ECO:0000256" key="3">
    <source>
        <dbReference type="ARBA" id="ARBA00022737"/>
    </source>
</evidence>
<dbReference type="InterPro" id="IPR000436">
    <property type="entry name" value="Sushi_SCR_CCP_dom"/>
</dbReference>
<feature type="region of interest" description="Disordered" evidence="7">
    <location>
        <begin position="78"/>
        <end position="258"/>
    </location>
</feature>
<name>A0A9J6BHW1_POLVA</name>
<evidence type="ECO:0000259" key="10">
    <source>
        <dbReference type="PROSITE" id="PS50940"/>
    </source>
</evidence>
<proteinExistence type="predicted"/>
<keyword evidence="12" id="KW-1185">Reference proteome</keyword>
<keyword evidence="2 8" id="KW-0732">Signal</keyword>
<keyword evidence="5" id="KW-0325">Glycoprotein</keyword>
<feature type="domain" description="Chitin-binding type-2" evidence="10">
    <location>
        <begin position="18"/>
        <end position="79"/>
    </location>
</feature>
<evidence type="ECO:0000256" key="1">
    <source>
        <dbReference type="ARBA" id="ARBA00022669"/>
    </source>
</evidence>
<feature type="domain" description="Chitin-binding type-2" evidence="10">
    <location>
        <begin position="247"/>
        <end position="307"/>
    </location>
</feature>
<dbReference type="OrthoDB" id="8194732at2759"/>
<dbReference type="GO" id="GO:0008061">
    <property type="term" value="F:chitin binding"/>
    <property type="evidence" value="ECO:0007669"/>
    <property type="project" value="UniProtKB-KW"/>
</dbReference>
<keyword evidence="4" id="KW-1015">Disulfide bond</keyword>
<evidence type="ECO:0000313" key="11">
    <source>
        <dbReference type="EMBL" id="KAG5669038.1"/>
    </source>
</evidence>
<dbReference type="Pfam" id="PF01607">
    <property type="entry name" value="CBM_14"/>
    <property type="match status" value="4"/>
</dbReference>
<organism evidence="11 12">
    <name type="scientific">Polypedilum vanderplanki</name>
    <name type="common">Sleeping chironomid midge</name>
    <dbReference type="NCBI Taxonomy" id="319348"/>
    <lineage>
        <taxon>Eukaryota</taxon>
        <taxon>Metazoa</taxon>
        <taxon>Ecdysozoa</taxon>
        <taxon>Arthropoda</taxon>
        <taxon>Hexapoda</taxon>
        <taxon>Insecta</taxon>
        <taxon>Pterygota</taxon>
        <taxon>Neoptera</taxon>
        <taxon>Endopterygota</taxon>
        <taxon>Diptera</taxon>
        <taxon>Nematocera</taxon>
        <taxon>Chironomoidea</taxon>
        <taxon>Chironomidae</taxon>
        <taxon>Chironominae</taxon>
        <taxon>Polypedilum</taxon>
        <taxon>Polypedilum</taxon>
    </lineage>
</organism>
<keyword evidence="6" id="KW-0768">Sushi</keyword>
<dbReference type="Gene3D" id="2.170.140.10">
    <property type="entry name" value="Chitin binding domain"/>
    <property type="match status" value="4"/>
</dbReference>
<feature type="chain" id="PRO_5039903547" evidence="8">
    <location>
        <begin position="18"/>
        <end position="453"/>
    </location>
</feature>
<dbReference type="PANTHER" id="PTHR23301">
    <property type="entry name" value="CHITIN BINDING PERITROPHIN-A"/>
    <property type="match status" value="1"/>
</dbReference>
<dbReference type="EMBL" id="JADBJN010000004">
    <property type="protein sequence ID" value="KAG5669038.1"/>
    <property type="molecule type" value="Genomic_DNA"/>
</dbReference>
<dbReference type="AlphaFoldDB" id="A0A9J6BHW1"/>
<accession>A0A9J6BHW1</accession>
<evidence type="ECO:0000256" key="8">
    <source>
        <dbReference type="SAM" id="SignalP"/>
    </source>
</evidence>
<evidence type="ECO:0000256" key="2">
    <source>
        <dbReference type="ARBA" id="ARBA00022729"/>
    </source>
</evidence>
<keyword evidence="1" id="KW-0147">Chitin-binding</keyword>
<keyword evidence="3" id="KW-0677">Repeat</keyword>
<evidence type="ECO:0000313" key="12">
    <source>
        <dbReference type="Proteomes" id="UP001107558"/>
    </source>
</evidence>
<dbReference type="Proteomes" id="UP001107558">
    <property type="component" value="Chromosome 4"/>
</dbReference>
<dbReference type="SUPFAM" id="SSF57625">
    <property type="entry name" value="Invertebrate chitin-binding proteins"/>
    <property type="match status" value="4"/>
</dbReference>
<dbReference type="PROSITE" id="PS50923">
    <property type="entry name" value="SUSHI"/>
    <property type="match status" value="1"/>
</dbReference>
<gene>
    <name evidence="11" type="ORF">PVAND_016940</name>
</gene>
<feature type="domain" description="Sushi" evidence="9">
    <location>
        <begin position="312"/>
        <end position="363"/>
    </location>
</feature>
<dbReference type="GO" id="GO:0005576">
    <property type="term" value="C:extracellular region"/>
    <property type="evidence" value="ECO:0007669"/>
    <property type="project" value="InterPro"/>
</dbReference>
<comment type="caution">
    <text evidence="11">The sequence shown here is derived from an EMBL/GenBank/DDBJ whole genome shotgun (WGS) entry which is preliminary data.</text>
</comment>
<evidence type="ECO:0000259" key="9">
    <source>
        <dbReference type="PROSITE" id="PS50923"/>
    </source>
</evidence>
<evidence type="ECO:0000256" key="7">
    <source>
        <dbReference type="SAM" id="MobiDB-lite"/>
    </source>
</evidence>
<feature type="compositionally biased region" description="Low complexity" evidence="7">
    <location>
        <begin position="84"/>
        <end position="243"/>
    </location>
</feature>
<evidence type="ECO:0000256" key="4">
    <source>
        <dbReference type="ARBA" id="ARBA00023157"/>
    </source>
</evidence>
<sequence>MISSIFFTILLSISAFAVPVCPPFNPNVPPVLFPHEWSCTLYYRCEQNGPVLMECWPPGTHFSPVTNRCEWEAVANCRLPGVPPTTSTTTTTTTTPPTTTTSTTTTTTTSTTTTTTPTTTTSTTTTPTTTTTTTTLPTTTTTTTTLPTTTTSTTTTTTVPTTTTTTQPTTTTTSQPTTTTTSFVIPTAPTGTTSRTLTTTPTTTTTTLPTTTTTLPTTTTTTTTTSTTTTTQEPTTTTSTQTTSEAPEICPPIDDPKNPQFFPNENDCSKYFLCFNGSIVERSCADGLFWDQNNLWCNFKNETECFWNNYDPRCPIPDDIYNPTHLPHETECNLFYKCSHGRRVLMECPENLHWSVEYDRCEYPSIAGCDINFLPPLPTWTPPISTTTEGFENQCPEIDDPDDLVFLPSNESCEIYYLCFNGDKIQRKCNEGLHWNVELNWCDFPENSGCELN</sequence>
<dbReference type="InterPro" id="IPR002557">
    <property type="entry name" value="Chitin-bd_dom"/>
</dbReference>
<feature type="signal peptide" evidence="8">
    <location>
        <begin position="1"/>
        <end position="17"/>
    </location>
</feature>
<dbReference type="PANTHER" id="PTHR23301:SF0">
    <property type="entry name" value="CHITIN-BINDING TYPE-2 DOMAIN-CONTAINING PROTEIN-RELATED"/>
    <property type="match status" value="1"/>
</dbReference>
<dbReference type="InterPro" id="IPR036508">
    <property type="entry name" value="Chitin-bd_dom_sf"/>
</dbReference>